<evidence type="ECO:0008006" key="3">
    <source>
        <dbReference type="Google" id="ProtNLM"/>
    </source>
</evidence>
<dbReference type="Proteomes" id="UP001189429">
    <property type="component" value="Unassembled WGS sequence"/>
</dbReference>
<proteinExistence type="predicted"/>
<reference evidence="1" key="1">
    <citation type="submission" date="2023-10" db="EMBL/GenBank/DDBJ databases">
        <authorList>
            <person name="Chen Y."/>
            <person name="Shah S."/>
            <person name="Dougan E. K."/>
            <person name="Thang M."/>
            <person name="Chan C."/>
        </authorList>
    </citation>
    <scope>NUCLEOTIDE SEQUENCE [LARGE SCALE GENOMIC DNA]</scope>
</reference>
<feature type="non-terminal residue" evidence="1">
    <location>
        <position position="1"/>
    </location>
</feature>
<dbReference type="EMBL" id="CAUYUJ010008888">
    <property type="protein sequence ID" value="CAK0825234.1"/>
    <property type="molecule type" value="Genomic_DNA"/>
</dbReference>
<sequence>ASSFIKNKLAAAKSYGKETQKIFTDEMEVLQKRLEETVKKIDAFKKETLERKMAAFMSEVMESVTAAEDKVKVLTEAAEVLAKDDLDSVSVEALKEALEKTKAAEKEAQVACAEARKTLGAKQAQAKAKGDMQAAVQK</sequence>
<comment type="caution">
    <text evidence="1">The sequence shown here is derived from an EMBL/GenBank/DDBJ whole genome shotgun (WGS) entry which is preliminary data.</text>
</comment>
<evidence type="ECO:0000313" key="2">
    <source>
        <dbReference type="Proteomes" id="UP001189429"/>
    </source>
</evidence>
<accession>A0ABN9S0K5</accession>
<gene>
    <name evidence="1" type="ORF">PCOR1329_LOCUS25401</name>
</gene>
<organism evidence="1 2">
    <name type="scientific">Prorocentrum cordatum</name>
    <dbReference type="NCBI Taxonomy" id="2364126"/>
    <lineage>
        <taxon>Eukaryota</taxon>
        <taxon>Sar</taxon>
        <taxon>Alveolata</taxon>
        <taxon>Dinophyceae</taxon>
        <taxon>Prorocentrales</taxon>
        <taxon>Prorocentraceae</taxon>
        <taxon>Prorocentrum</taxon>
    </lineage>
</organism>
<name>A0ABN9S0K5_9DINO</name>
<feature type="non-terminal residue" evidence="1">
    <location>
        <position position="138"/>
    </location>
</feature>
<evidence type="ECO:0000313" key="1">
    <source>
        <dbReference type="EMBL" id="CAK0825234.1"/>
    </source>
</evidence>
<keyword evidence="2" id="KW-1185">Reference proteome</keyword>
<protein>
    <recommendedName>
        <fullName evidence="3">Tubulin-specific chaperone A</fullName>
    </recommendedName>
</protein>